<feature type="region of interest" description="Disordered" evidence="1">
    <location>
        <begin position="269"/>
        <end position="313"/>
    </location>
</feature>
<dbReference type="EMBL" id="BJHV01000001">
    <property type="protein sequence ID" value="GDY40362.1"/>
    <property type="molecule type" value="Genomic_DNA"/>
</dbReference>
<dbReference type="AlphaFoldDB" id="A0A4D4JX44"/>
<reference evidence="2 3" key="1">
    <citation type="journal article" date="2020" name="Int. J. Syst. Evol. Microbiol.">
        <title>Reclassification of Streptomyces castelarensis and Streptomyces sporoclivatus as later heterotypic synonyms of Streptomyces antimycoticus.</title>
        <authorList>
            <person name="Komaki H."/>
            <person name="Tamura T."/>
        </authorList>
    </citation>
    <scope>NUCLEOTIDE SEQUENCE [LARGE SCALE GENOMIC DNA]</scope>
    <source>
        <strain evidence="2 3">NBRC 12839</strain>
    </source>
</reference>
<comment type="caution">
    <text evidence="2">The sequence shown here is derived from an EMBL/GenBank/DDBJ whole genome shotgun (WGS) entry which is preliminary data.</text>
</comment>
<evidence type="ECO:0000313" key="3">
    <source>
        <dbReference type="Proteomes" id="UP000299290"/>
    </source>
</evidence>
<organism evidence="2 3">
    <name type="scientific">Streptomyces antimycoticus</name>
    <dbReference type="NCBI Taxonomy" id="68175"/>
    <lineage>
        <taxon>Bacteria</taxon>
        <taxon>Bacillati</taxon>
        <taxon>Actinomycetota</taxon>
        <taxon>Actinomycetes</taxon>
        <taxon>Kitasatosporales</taxon>
        <taxon>Streptomycetaceae</taxon>
        <taxon>Streptomyces</taxon>
        <taxon>Streptomyces violaceusniger group</taxon>
    </lineage>
</organism>
<keyword evidence="3" id="KW-1185">Reference proteome</keyword>
<feature type="compositionally biased region" description="Basic and acidic residues" evidence="1">
    <location>
        <begin position="295"/>
        <end position="304"/>
    </location>
</feature>
<protein>
    <submittedName>
        <fullName evidence="2">Uncharacterized protein</fullName>
    </submittedName>
</protein>
<gene>
    <name evidence="2" type="ORF">SANT12839_012440</name>
</gene>
<feature type="region of interest" description="Disordered" evidence="1">
    <location>
        <begin position="106"/>
        <end position="156"/>
    </location>
</feature>
<evidence type="ECO:0000313" key="2">
    <source>
        <dbReference type="EMBL" id="GDY40362.1"/>
    </source>
</evidence>
<accession>A0A4D4JX44</accession>
<feature type="region of interest" description="Disordered" evidence="1">
    <location>
        <begin position="25"/>
        <end position="77"/>
    </location>
</feature>
<proteinExistence type="predicted"/>
<evidence type="ECO:0000256" key="1">
    <source>
        <dbReference type="SAM" id="MobiDB-lite"/>
    </source>
</evidence>
<name>A0A4D4JX44_9ACTN</name>
<dbReference type="Proteomes" id="UP000299290">
    <property type="component" value="Unassembled WGS sequence"/>
</dbReference>
<sequence>MRMAYVQQQIAPAGRTALLGAPAVQHPQQMAAGQRLHRARAERRQPDRPVVRRLRQQQPALARGHPGDPGDPAVVIDHDGLAADPRQERGGDGAQALQIPAVGEEQFALGPPGGRGDQGEHRRMGGPGGAADVDDAQQPSVPRVVDGGGGTAPGVEGAHEMLRRMHPHGGLHGQRGADSAGPGDVLGPVRTLHERDAVGLPADAPMAVEPQDAALRIGDDHDVACRLRRLQQPVVQGGQHLGQPGLPPPQLQLVQTQRPRGAAAVRVEAQAQHPVPGGADDGAGGQRKPSPAQRRLADHRHETGRFGGAQRGQGTGVAWVLGTHGWQPSASAERGFVAPRL</sequence>